<evidence type="ECO:0000256" key="2">
    <source>
        <dbReference type="SAM" id="MobiDB-lite"/>
    </source>
</evidence>
<feature type="compositionally biased region" description="Polar residues" evidence="2">
    <location>
        <begin position="209"/>
        <end position="224"/>
    </location>
</feature>
<dbReference type="RefSeq" id="XP_044723165.1">
    <property type="nucleotide sequence ID" value="XM_044862139.1"/>
</dbReference>
<evidence type="ECO:0000256" key="1">
    <source>
        <dbReference type="SAM" id="Coils"/>
    </source>
</evidence>
<name>A0A9P8N6Q1_9HYPO</name>
<reference evidence="3" key="1">
    <citation type="submission" date="2021-09" db="EMBL/GenBank/DDBJ databases">
        <title>A high-quality genome of the endoparasitic fungus Hirsutella rhossiliensis with a comparison of Hirsutella genomes reveals transposable elements contributing to genome size variation.</title>
        <authorList>
            <person name="Lin R."/>
            <person name="Jiao Y."/>
            <person name="Sun X."/>
            <person name="Ling J."/>
            <person name="Xie B."/>
            <person name="Cheng X."/>
        </authorList>
    </citation>
    <scope>NUCLEOTIDE SEQUENCE</scope>
    <source>
        <strain evidence="3">HR02</strain>
    </source>
</reference>
<evidence type="ECO:0000313" key="4">
    <source>
        <dbReference type="Proteomes" id="UP000824596"/>
    </source>
</evidence>
<dbReference type="Proteomes" id="UP000824596">
    <property type="component" value="Unassembled WGS sequence"/>
</dbReference>
<dbReference type="GeneID" id="68352797"/>
<feature type="compositionally biased region" description="Basic and acidic residues" evidence="2">
    <location>
        <begin position="225"/>
        <end position="236"/>
    </location>
</feature>
<feature type="compositionally biased region" description="Basic residues" evidence="2">
    <location>
        <begin position="394"/>
        <end position="405"/>
    </location>
</feature>
<sequence length="774" mass="84470">MAQVGDTEASLGTPDAAPRKLTDQEAYEIQQYAKIVRFRDAVFSGAHPTIKLPNLASSLPLPSPRAAATAVPLSQGNGAPLGILPSSRPTNAKDQDAAKGTAIVSSAIPKPFASGQTEINPILLEKSDELIRAEVALQRQRLERALRDEVEQRRSAKTSQSERYTDLDISDVLAKALTLVPQTAAPSPVGEDLTANHDAASDSFDEKTFYSSQHDTPQSQMTSRVRNDSTVDETQHGRAQAVVAPEPPAAIPTRQKDSQHGGLSANPVVAAPLANVVPGLNNYVGAGAVATPPSQNTASGAQSQSEDSANLELDAARVEVARSHTQLQRNSYVDLHPPSPLIRGHALQPVAPQPAQISPLAVPGQGHDGPSQAVPRTRGTPAPDSSSQGGRASEKRKSKRKKRKADRQAPEVEANPCIKVEPRSASPLTAPSYVRANKRQRQSQGQAIELEYESSYERPLVHGPDGQYLTRQYRDEQVSLGYDSARAHPQRAVSTALIGDQRYGREYLDERRLPADGHVRGYGLPGPVPPYPYSPRMAYPPRPVSQVFAGDGYREPPRSFRDAYAGQPKPPQPRMLVDAFGREYFDPSHPAVHRPNAPSVGPGEPGLVYERLPPRAVSRHPGPEPRVVTQPAEYAPYEYRDGRHREYQPRPMAPPGEFMEVGDRRPVNEAPGGYATRAASMMPVEAVRYEVPQAYGRMQSVRPEIPGHEYAPGVHAEGRREAAQPYVREYAARPTEPYHRPQAPRADEIAFIERPRGATQEIVYADDARREVYR</sequence>
<feature type="region of interest" description="Disordered" evidence="2">
    <location>
        <begin position="324"/>
        <end position="445"/>
    </location>
</feature>
<feature type="region of interest" description="Disordered" evidence="2">
    <location>
        <begin position="1"/>
        <end position="24"/>
    </location>
</feature>
<keyword evidence="4" id="KW-1185">Reference proteome</keyword>
<feature type="region of interest" description="Disordered" evidence="2">
    <location>
        <begin position="645"/>
        <end position="664"/>
    </location>
</feature>
<dbReference type="OrthoDB" id="5333304at2759"/>
<feature type="region of interest" description="Disordered" evidence="2">
    <location>
        <begin position="208"/>
        <end position="264"/>
    </location>
</feature>
<keyword evidence="1" id="KW-0175">Coiled coil</keyword>
<accession>A0A9P8N6Q1</accession>
<protein>
    <submittedName>
        <fullName evidence="3">Uncharacterized protein</fullName>
    </submittedName>
</protein>
<feature type="compositionally biased region" description="Polar residues" evidence="2">
    <location>
        <begin position="292"/>
        <end position="308"/>
    </location>
</feature>
<gene>
    <name evidence="3" type="ORF">HRG_03668</name>
</gene>
<evidence type="ECO:0000313" key="3">
    <source>
        <dbReference type="EMBL" id="KAH0965652.1"/>
    </source>
</evidence>
<dbReference type="AlphaFoldDB" id="A0A9P8N6Q1"/>
<dbReference type="EMBL" id="JAIZPD010000003">
    <property type="protein sequence ID" value="KAH0965652.1"/>
    <property type="molecule type" value="Genomic_DNA"/>
</dbReference>
<comment type="caution">
    <text evidence="3">The sequence shown here is derived from an EMBL/GenBank/DDBJ whole genome shotgun (WGS) entry which is preliminary data.</text>
</comment>
<feature type="region of interest" description="Disordered" evidence="2">
    <location>
        <begin position="291"/>
        <end position="310"/>
    </location>
</feature>
<proteinExistence type="predicted"/>
<organism evidence="3 4">
    <name type="scientific">Hirsutella rhossiliensis</name>
    <dbReference type="NCBI Taxonomy" id="111463"/>
    <lineage>
        <taxon>Eukaryota</taxon>
        <taxon>Fungi</taxon>
        <taxon>Dikarya</taxon>
        <taxon>Ascomycota</taxon>
        <taxon>Pezizomycotina</taxon>
        <taxon>Sordariomycetes</taxon>
        <taxon>Hypocreomycetidae</taxon>
        <taxon>Hypocreales</taxon>
        <taxon>Ophiocordycipitaceae</taxon>
        <taxon>Hirsutella</taxon>
    </lineage>
</organism>
<feature type="coiled-coil region" evidence="1">
    <location>
        <begin position="132"/>
        <end position="159"/>
    </location>
</feature>